<dbReference type="EMBL" id="VYYT01000137">
    <property type="protein sequence ID" value="KAK2764181.1"/>
    <property type="molecule type" value="Genomic_DNA"/>
</dbReference>
<sequence length="534" mass="59263">MMNPGGRSLEDLSSYNYASGGPLGSLNLLWRLRFWHYASLGAVITLVAFASGPFFRQSVTSELRSVIDPAFSPSANAVAAYSWGEGILGWSYVQYAFQSLPYNMTAAILAGLFAPDQTSPPKPPSNCPTGNCTWESFGTLSVNSKCIDISSRVEKRLNGTEYQLEAPSDPLLQGILTVSDKYHIFFLASYVPAILNISYVPQTFLNLTAALAIVDWVKVWPEDPSVDSSITYEMLSQNSRIEAFRCAFYFSAKEVLPRVENGVYSEEVLQEVTRPENAQFLNEQAGARKYFGHIQDSWPPLEYRLPGLPPNRKNNFTVGRLAFIPIYSQMMRDLTGQVSFGSRDISKTTTPLLLYKADSVRQSMQNMADSITNEIRRNGSSVNPDQTIQGHVWIQQQFVVVRWAWLALPATKLLLTSLFLAATIVETRRKDVGVWLSSPLALFFNGHLDSSGKDILSNASSKSLNTADGMVQVAAGLKASIVKGSRTISVVAYQPLKAQDEDIEMRSLREFDAIDTSVRDNKTHFTGDVHRKRA</sequence>
<keyword evidence="2" id="KW-1185">Reference proteome</keyword>
<evidence type="ECO:0000313" key="1">
    <source>
        <dbReference type="EMBL" id="KAK2764181.1"/>
    </source>
</evidence>
<organism evidence="1 2">
    <name type="scientific">Colletotrichum kahawae</name>
    <name type="common">Coffee berry disease fungus</name>
    <dbReference type="NCBI Taxonomy" id="34407"/>
    <lineage>
        <taxon>Eukaryota</taxon>
        <taxon>Fungi</taxon>
        <taxon>Dikarya</taxon>
        <taxon>Ascomycota</taxon>
        <taxon>Pezizomycotina</taxon>
        <taxon>Sordariomycetes</taxon>
        <taxon>Hypocreomycetidae</taxon>
        <taxon>Glomerellales</taxon>
        <taxon>Glomerellaceae</taxon>
        <taxon>Colletotrichum</taxon>
        <taxon>Colletotrichum gloeosporioides species complex</taxon>
    </lineage>
</organism>
<dbReference type="PANTHER" id="PTHR35394">
    <property type="entry name" value="DUF3176 DOMAIN-CONTAINING PROTEIN"/>
    <property type="match status" value="1"/>
</dbReference>
<protein>
    <submittedName>
        <fullName evidence="1">Uncharacterized protein</fullName>
    </submittedName>
</protein>
<reference evidence="1" key="1">
    <citation type="submission" date="2023-02" db="EMBL/GenBank/DDBJ databases">
        <title>Colletotrichum kahawae CIFC_Que2 genome sequencing and assembly.</title>
        <authorList>
            <person name="Baroncelli R."/>
        </authorList>
    </citation>
    <scope>NUCLEOTIDE SEQUENCE</scope>
    <source>
        <strain evidence="1">CIFC_Que2</strain>
    </source>
</reference>
<dbReference type="PANTHER" id="PTHR35394:SF5">
    <property type="entry name" value="DUF3176 DOMAIN-CONTAINING PROTEIN"/>
    <property type="match status" value="1"/>
</dbReference>
<gene>
    <name evidence="1" type="ORF">CKAH01_15787</name>
</gene>
<dbReference type="Pfam" id="PF11374">
    <property type="entry name" value="DUF3176"/>
    <property type="match status" value="1"/>
</dbReference>
<dbReference type="InterPro" id="IPR021514">
    <property type="entry name" value="DUF3176"/>
</dbReference>
<proteinExistence type="predicted"/>
<dbReference type="AlphaFoldDB" id="A0AAD9YHQ5"/>
<name>A0AAD9YHQ5_COLKA</name>
<dbReference type="Proteomes" id="UP001281614">
    <property type="component" value="Unassembled WGS sequence"/>
</dbReference>
<evidence type="ECO:0000313" key="2">
    <source>
        <dbReference type="Proteomes" id="UP001281614"/>
    </source>
</evidence>
<accession>A0AAD9YHQ5</accession>
<comment type="caution">
    <text evidence="1">The sequence shown here is derived from an EMBL/GenBank/DDBJ whole genome shotgun (WGS) entry which is preliminary data.</text>
</comment>